<proteinExistence type="predicted"/>
<dbReference type="SUPFAM" id="SSF81301">
    <property type="entry name" value="Nucleotidyltransferase"/>
    <property type="match status" value="1"/>
</dbReference>
<evidence type="ECO:0000313" key="2">
    <source>
        <dbReference type="Proteomes" id="UP000001681"/>
    </source>
</evidence>
<accession>B1YFW5</accession>
<reference evidence="1 2" key="1">
    <citation type="journal article" date="2006" name="Extremophiles">
        <title>Characterization of Exiguobacterium isolates from the Siberian permafrost. Description of Exiguobacterium sibiricum sp. nov.</title>
        <authorList>
            <person name="Rodrigues D.F."/>
            <person name="Goris J."/>
            <person name="Vishnivetskaya T."/>
            <person name="Gilichinsky D."/>
            <person name="Thomashow M.F."/>
            <person name="Tiedje J.M."/>
        </authorList>
    </citation>
    <scope>NUCLEOTIDE SEQUENCE [LARGE SCALE GENOMIC DNA]</scope>
    <source>
        <strain evidence="2">DSM 17290 / CIP 109462 / JCM 13490 / 255-15</strain>
    </source>
</reference>
<organism evidence="1 2">
    <name type="scientific">Exiguobacterium sibiricum (strain DSM 17290 / CCUG 55495 / CIP 109462 / JCM 13490 / 255-15)</name>
    <dbReference type="NCBI Taxonomy" id="262543"/>
    <lineage>
        <taxon>Bacteria</taxon>
        <taxon>Bacillati</taxon>
        <taxon>Bacillota</taxon>
        <taxon>Bacilli</taxon>
        <taxon>Bacillales</taxon>
        <taxon>Bacillales Family XII. Incertae Sedis</taxon>
        <taxon>Exiguobacterium</taxon>
    </lineage>
</organism>
<reference evidence="2" key="3">
    <citation type="submission" date="2008-04" db="EMBL/GenBank/DDBJ databases">
        <title>Complete sequence of chromosome of Exiguobacterium sibiricum 255-15.</title>
        <authorList>
            <consortium name="US DOE Joint Genome Institute"/>
            <person name="Copeland A."/>
            <person name="Lucas S."/>
            <person name="Lapidus A."/>
            <person name="Glavina del Rio T."/>
            <person name="Dalin E."/>
            <person name="Tice H."/>
            <person name="Bruce D."/>
            <person name="Goodwin L."/>
            <person name="Pitluck S."/>
            <person name="Kiss H."/>
            <person name="Chertkov O."/>
            <person name="Monk C."/>
            <person name="Brettin T."/>
            <person name="Detter J.C."/>
            <person name="Han C."/>
            <person name="Kuske C.R."/>
            <person name="Schmutz J."/>
            <person name="Larimer F."/>
            <person name="Land M."/>
            <person name="Hauser L."/>
            <person name="Kyrpides N."/>
            <person name="Mikhailova N."/>
            <person name="Vishnivetskaya T."/>
            <person name="Rodrigues D.F."/>
            <person name="Gilichinsky D."/>
            <person name="Tiedje J."/>
            <person name="Richardson P."/>
        </authorList>
    </citation>
    <scope>NUCLEOTIDE SEQUENCE [LARGE SCALE GENOMIC DNA]</scope>
    <source>
        <strain evidence="2">DSM 17290 / CIP 109462 / JCM 13490 / 255-15</strain>
    </source>
</reference>
<dbReference type="RefSeq" id="WP_012370313.1">
    <property type="nucleotide sequence ID" value="NC_010556.1"/>
</dbReference>
<keyword evidence="2" id="KW-1185">Reference proteome</keyword>
<reference evidence="1 2" key="2">
    <citation type="journal article" date="2008" name="BMC Genomics">
        <title>Architecture of thermal adaptation in an Exiguobacterium sibiricum strain isolated from 3 million year old permafrost: a genome and transcriptome approach.</title>
        <authorList>
            <person name="Rodrigues D.F."/>
            <person name="Ivanova N."/>
            <person name="He Z."/>
            <person name="Huebner M."/>
            <person name="Zhou J."/>
            <person name="Tiedje J.M."/>
        </authorList>
    </citation>
    <scope>NUCLEOTIDE SEQUENCE [LARGE SCALE GENOMIC DNA]</scope>
    <source>
        <strain evidence="2">DSM 17290 / CIP 109462 / JCM 13490 / 255-15</strain>
    </source>
</reference>
<gene>
    <name evidence="1" type="ordered locus">Exig_1426</name>
</gene>
<sequence>MIESVISLLSPLFASAHVRWGIGGSVLLAHHGLVEHPNDVDLLFHPDDFAVAERILKQFGKQQPSQDKGVFLTRRFEEYTIGSVELDLIVDFKIQHKAGVFSFIFDETAMTEQVSFGGQRYPFMHLEDWYVFYLLMPGRESKVRLLEDYWQSHPLDAPERLQTALAASLPDSIRQRIEHTYRYAQ</sequence>
<dbReference type="EMBL" id="CP001022">
    <property type="protein sequence ID" value="ACB60892.1"/>
    <property type="molecule type" value="Genomic_DNA"/>
</dbReference>
<dbReference type="Gene3D" id="3.30.460.40">
    <property type="match status" value="1"/>
</dbReference>
<dbReference type="OrthoDB" id="2351919at2"/>
<dbReference type="eggNOG" id="ENOG5032RNW">
    <property type="taxonomic scope" value="Bacteria"/>
</dbReference>
<dbReference type="SMR" id="B1YFW5"/>
<name>B1YFW5_EXIS2</name>
<protein>
    <recommendedName>
        <fullName evidence="3">Aminoglycoside-2''-adenylyltransferase</fullName>
    </recommendedName>
</protein>
<dbReference type="Proteomes" id="UP000001681">
    <property type="component" value="Chromosome"/>
</dbReference>
<dbReference type="InterPro" id="IPR043519">
    <property type="entry name" value="NT_sf"/>
</dbReference>
<evidence type="ECO:0008006" key="3">
    <source>
        <dbReference type="Google" id="ProtNLM"/>
    </source>
</evidence>
<dbReference type="AlphaFoldDB" id="B1YFW5"/>
<evidence type="ECO:0000313" key="1">
    <source>
        <dbReference type="EMBL" id="ACB60892.1"/>
    </source>
</evidence>
<dbReference type="STRING" id="262543.Exig_1426"/>
<dbReference type="KEGG" id="esi:Exig_1426"/>
<dbReference type="HOGENOM" id="CLU_118019_0_0_9"/>